<feature type="domain" description="Aminotransferase class V" evidence="11">
    <location>
        <begin position="33"/>
        <end position="333"/>
    </location>
</feature>
<evidence type="ECO:0000313" key="12">
    <source>
        <dbReference type="EMBL" id="KFI52466.1"/>
    </source>
</evidence>
<evidence type="ECO:0000259" key="11">
    <source>
        <dbReference type="Pfam" id="PF00266"/>
    </source>
</evidence>
<dbReference type="AlphaFoldDB" id="A0A087A116"/>
<dbReference type="NCBIfam" id="TIGR03301">
    <property type="entry name" value="PhnW-AepZ"/>
    <property type="match status" value="1"/>
</dbReference>
<keyword evidence="2 12" id="KW-0032">Aminotransferase</keyword>
<comment type="cofactor">
    <cofactor evidence="1 10">
        <name>pyridoxal 5'-phosphate</name>
        <dbReference type="ChEBI" id="CHEBI:597326"/>
    </cofactor>
</comment>
<evidence type="ECO:0000256" key="2">
    <source>
        <dbReference type="ARBA" id="ARBA00022576"/>
    </source>
</evidence>
<sequence>MANEYKLLTPGPLTTTRTVKEEMLFDHCTWDEDYQQITQKIRRQLLELAHCDPADYTAVLMQGSGTFGVESVLTSVIGKDEKVLLCTNGAYGDRQVKICEHAGINYVQYAEPYDRIPDAGKVEEYLRNDPSITHVSMIHSETTSGLLNDIAAVATVAKAHGCTFMVDAMSSFGGVDIPVAGWGIDFLVSSANKCIQGVPGFSFIICNKAKLEASKGKARSLSLDLWDQWNTLEKANGKWRYTSPTHVVLAFSKALDEMFAEGGIPARSGRYALNNRLLIARMKALGFRTFLAEHQGPIITTFLYPEGTKFDFHDMYEFIKERGYAIYPGKLTTEETFRLGNIGEIYTDDIEKVTELLALYMGERGLLSAATGSDSVPAAIAAMDAAGEPIKAAAPAGVKLVA</sequence>
<dbReference type="Pfam" id="PF00266">
    <property type="entry name" value="Aminotran_5"/>
    <property type="match status" value="1"/>
</dbReference>
<dbReference type="OrthoDB" id="9766472at2"/>
<dbReference type="InterPro" id="IPR024169">
    <property type="entry name" value="SP_NH2Trfase/AEP_transaminase"/>
</dbReference>
<keyword evidence="4 10" id="KW-0663">Pyridoxal phosphate</keyword>
<dbReference type="GO" id="GO:0019700">
    <property type="term" value="P:organic phosphonate catabolic process"/>
    <property type="evidence" value="ECO:0007669"/>
    <property type="project" value="UniProtKB-UniRule"/>
</dbReference>
<dbReference type="InterPro" id="IPR015424">
    <property type="entry name" value="PyrdxlP-dep_Trfase"/>
</dbReference>
<dbReference type="SUPFAM" id="SSF53383">
    <property type="entry name" value="PLP-dependent transferases"/>
    <property type="match status" value="1"/>
</dbReference>
<dbReference type="InterPro" id="IPR015421">
    <property type="entry name" value="PyrdxlP-dep_Trfase_major"/>
</dbReference>
<evidence type="ECO:0000256" key="9">
    <source>
        <dbReference type="PIRSR" id="PIRSR000524-1"/>
    </source>
</evidence>
<dbReference type="NCBIfam" id="NF010006">
    <property type="entry name" value="PRK13479.1"/>
    <property type="match status" value="1"/>
</dbReference>
<dbReference type="EC" id="2.6.1.37" evidence="6 8"/>
<feature type="modified residue" description="N6-(pyridoxal phosphate)lysine" evidence="10">
    <location>
        <position position="193"/>
    </location>
</feature>
<organism evidence="12 13">
    <name type="scientific">Bifidobacterium biavatii DSM 23969</name>
    <dbReference type="NCBI Taxonomy" id="1437608"/>
    <lineage>
        <taxon>Bacteria</taxon>
        <taxon>Bacillati</taxon>
        <taxon>Actinomycetota</taxon>
        <taxon>Actinomycetes</taxon>
        <taxon>Bifidobacteriales</taxon>
        <taxon>Bifidobacteriaceae</taxon>
        <taxon>Bifidobacterium</taxon>
    </lineage>
</organism>
<dbReference type="InterPro" id="IPR015422">
    <property type="entry name" value="PyrdxlP-dep_Trfase_small"/>
</dbReference>
<name>A0A087A116_9BIFI</name>
<accession>A0A087A116</accession>
<keyword evidence="13" id="KW-1185">Reference proteome</keyword>
<keyword evidence="5 12" id="KW-0670">Pyruvate</keyword>
<dbReference type="RefSeq" id="WP_081891881.1">
    <property type="nucleotide sequence ID" value="NZ_JDUU01000003.1"/>
</dbReference>
<dbReference type="GO" id="GO:0047304">
    <property type="term" value="F:2-aminoethylphosphonate-pyruvate transaminase activity"/>
    <property type="evidence" value="ECO:0007669"/>
    <property type="project" value="UniProtKB-UniRule"/>
</dbReference>
<dbReference type="eggNOG" id="COG0075">
    <property type="taxonomic scope" value="Bacteria"/>
</dbReference>
<comment type="caution">
    <text evidence="12">The sequence shown here is derived from an EMBL/GenBank/DDBJ whole genome shotgun (WGS) entry which is preliminary data.</text>
</comment>
<keyword evidence="3 12" id="KW-0808">Transferase</keyword>
<evidence type="ECO:0000256" key="8">
    <source>
        <dbReference type="NCBIfam" id="TIGR02326"/>
    </source>
</evidence>
<dbReference type="EMBL" id="JGYN01000005">
    <property type="protein sequence ID" value="KFI52466.1"/>
    <property type="molecule type" value="Genomic_DNA"/>
</dbReference>
<dbReference type="NCBIfam" id="TIGR02326">
    <property type="entry name" value="transamin_PhnW"/>
    <property type="match status" value="1"/>
</dbReference>
<evidence type="ECO:0000256" key="7">
    <source>
        <dbReference type="ARBA" id="ARBA00049460"/>
    </source>
</evidence>
<evidence type="ECO:0000256" key="5">
    <source>
        <dbReference type="ARBA" id="ARBA00023317"/>
    </source>
</evidence>
<dbReference type="PIRSF" id="PIRSF000524">
    <property type="entry name" value="SPT"/>
    <property type="match status" value="1"/>
</dbReference>
<dbReference type="PANTHER" id="PTHR42778">
    <property type="entry name" value="2-AMINOETHYLPHOSPHONATE--PYRUVATE TRANSAMINASE"/>
    <property type="match status" value="1"/>
</dbReference>
<evidence type="ECO:0000256" key="6">
    <source>
        <dbReference type="ARBA" id="ARBA00044521"/>
    </source>
</evidence>
<dbReference type="HAMAP" id="MF_01376">
    <property type="entry name" value="PhnW_aminotrans_5"/>
    <property type="match status" value="1"/>
</dbReference>
<evidence type="ECO:0000256" key="3">
    <source>
        <dbReference type="ARBA" id="ARBA00022679"/>
    </source>
</evidence>
<evidence type="ECO:0000313" key="13">
    <source>
        <dbReference type="Proteomes" id="UP000029108"/>
    </source>
</evidence>
<dbReference type="Proteomes" id="UP000029108">
    <property type="component" value="Unassembled WGS sequence"/>
</dbReference>
<comment type="catalytic activity">
    <reaction evidence="7">
        <text>(2-aminoethyl)phosphonate + pyruvate = phosphonoacetaldehyde + L-alanine</text>
        <dbReference type="Rhea" id="RHEA:17021"/>
        <dbReference type="ChEBI" id="CHEBI:15361"/>
        <dbReference type="ChEBI" id="CHEBI:57418"/>
        <dbReference type="ChEBI" id="CHEBI:57972"/>
        <dbReference type="ChEBI" id="CHEBI:58383"/>
        <dbReference type="EC" id="2.6.1.37"/>
    </reaction>
</comment>
<dbReference type="InterPro" id="IPR012703">
    <property type="entry name" value="NH2EtPonate_pyrv_transaminase"/>
</dbReference>
<gene>
    <name evidence="12" type="ORF">BBIA_0890</name>
</gene>
<reference evidence="12 13" key="1">
    <citation type="submission" date="2014-03" db="EMBL/GenBank/DDBJ databases">
        <title>Genomics of Bifidobacteria.</title>
        <authorList>
            <person name="Ventura M."/>
            <person name="Milani C."/>
            <person name="Lugli G.A."/>
        </authorList>
    </citation>
    <scope>NUCLEOTIDE SEQUENCE [LARGE SCALE GENOMIC DNA]</scope>
    <source>
        <strain evidence="12 13">DSM 23969</strain>
    </source>
</reference>
<dbReference type="PANTHER" id="PTHR42778:SF1">
    <property type="entry name" value="2-AMINOETHYLPHOSPHONATE--PYRUVATE TRANSAMINASE"/>
    <property type="match status" value="1"/>
</dbReference>
<feature type="binding site" evidence="9">
    <location>
        <position position="338"/>
    </location>
    <ligand>
        <name>substrate</name>
    </ligand>
</feature>
<dbReference type="Gene3D" id="3.40.640.10">
    <property type="entry name" value="Type I PLP-dependent aspartate aminotransferase-like (Major domain)"/>
    <property type="match status" value="1"/>
</dbReference>
<dbReference type="STRING" id="1437608.GCA_000771645_01493"/>
<protein>
    <recommendedName>
        <fullName evidence="6 8">2-aminoethylphosphonate--pyruvate transaminase</fullName>
        <ecNumber evidence="6 8">2.6.1.37</ecNumber>
    </recommendedName>
</protein>
<dbReference type="InterPro" id="IPR000192">
    <property type="entry name" value="Aminotrans_V_dom"/>
</dbReference>
<evidence type="ECO:0000256" key="10">
    <source>
        <dbReference type="PIRSR" id="PIRSR000524-50"/>
    </source>
</evidence>
<proteinExistence type="inferred from homology"/>
<evidence type="ECO:0000256" key="4">
    <source>
        <dbReference type="ARBA" id="ARBA00022898"/>
    </source>
</evidence>
<evidence type="ECO:0000256" key="1">
    <source>
        <dbReference type="ARBA" id="ARBA00001933"/>
    </source>
</evidence>
<dbReference type="Gene3D" id="3.90.1150.10">
    <property type="entry name" value="Aspartate Aminotransferase, domain 1"/>
    <property type="match status" value="1"/>
</dbReference>